<dbReference type="Gene3D" id="3.20.20.190">
    <property type="entry name" value="Phosphatidylinositol (PI) phosphodiesterase"/>
    <property type="match status" value="1"/>
</dbReference>
<dbReference type="EMBL" id="VTER01000008">
    <property type="protein sequence ID" value="TYS46311.1"/>
    <property type="molecule type" value="Genomic_DNA"/>
</dbReference>
<reference evidence="2 3" key="1">
    <citation type="submission" date="2019-08" db="EMBL/GenBank/DDBJ databases">
        <title>Bacillus genomes from the desert of Cuatro Cienegas, Coahuila.</title>
        <authorList>
            <person name="Olmedo-Alvarez G."/>
        </authorList>
    </citation>
    <scope>NUCLEOTIDE SEQUENCE [LARGE SCALE GENOMIC DNA]</scope>
    <source>
        <strain evidence="2 3">CH446_14T</strain>
    </source>
</reference>
<dbReference type="PANTHER" id="PTHR46211:SF1">
    <property type="entry name" value="GLYCEROPHOSPHODIESTER PHOSPHODIESTERASE, CYTOPLASMIC"/>
    <property type="match status" value="1"/>
</dbReference>
<dbReference type="SUPFAM" id="SSF51695">
    <property type="entry name" value="PLC-like phosphodiesterases"/>
    <property type="match status" value="1"/>
</dbReference>
<evidence type="ECO:0000313" key="2">
    <source>
        <dbReference type="EMBL" id="TYS46311.1"/>
    </source>
</evidence>
<accession>A0A5D4R7Q2</accession>
<organism evidence="2 3">
    <name type="scientific">Bacillus infantis</name>
    <dbReference type="NCBI Taxonomy" id="324767"/>
    <lineage>
        <taxon>Bacteria</taxon>
        <taxon>Bacillati</taxon>
        <taxon>Bacillota</taxon>
        <taxon>Bacilli</taxon>
        <taxon>Bacillales</taxon>
        <taxon>Bacillaceae</taxon>
        <taxon>Bacillus</taxon>
    </lineage>
</organism>
<dbReference type="GO" id="GO:0008081">
    <property type="term" value="F:phosphoric diester hydrolase activity"/>
    <property type="evidence" value="ECO:0007669"/>
    <property type="project" value="InterPro"/>
</dbReference>
<dbReference type="Proteomes" id="UP000322139">
    <property type="component" value="Unassembled WGS sequence"/>
</dbReference>
<sequence length="272" mass="30334">MKSMGSCRNGLTLLLARLKALREVQEAHGSLPSKLKIGHRGAAGSRPENTFSSFDYALQMGADFLEFDVQRTKDGRLAVIHDSTVDRTTDGKGKVSSLTWKELRSLDAGSWHSTEFAGEIIPSFTEMLDKYAGKAGLLIELKKPALYPGIEEQIAEELKSRKLDKGPGSRIIIQSFDRSSMKKIHSLLPSIPVGILLNYKTKRMTARELEQIAKYACYINPKHTIANRQLLDRIHQKGMKAIIWTIRTEKEAGKALKLPADGIVTDFIELLD</sequence>
<dbReference type="InterPro" id="IPR017946">
    <property type="entry name" value="PLC-like_Pdiesterase_TIM-brl"/>
</dbReference>
<protein>
    <submittedName>
        <fullName evidence="2">Glycerophosphodiester phosphodiesterase</fullName>
    </submittedName>
</protein>
<dbReference type="InterPro" id="IPR030395">
    <property type="entry name" value="GP_PDE_dom"/>
</dbReference>
<dbReference type="GO" id="GO:0006629">
    <property type="term" value="P:lipid metabolic process"/>
    <property type="evidence" value="ECO:0007669"/>
    <property type="project" value="InterPro"/>
</dbReference>
<dbReference type="PROSITE" id="PS51704">
    <property type="entry name" value="GP_PDE"/>
    <property type="match status" value="1"/>
</dbReference>
<name>A0A5D4R7Q2_9BACI</name>
<dbReference type="AlphaFoldDB" id="A0A5D4R7Q2"/>
<feature type="domain" description="GP-PDE" evidence="1">
    <location>
        <begin position="34"/>
        <end position="272"/>
    </location>
</feature>
<gene>
    <name evidence="2" type="ORF">FZD51_17185</name>
</gene>
<comment type="caution">
    <text evidence="2">The sequence shown here is derived from an EMBL/GenBank/DDBJ whole genome shotgun (WGS) entry which is preliminary data.</text>
</comment>
<evidence type="ECO:0000259" key="1">
    <source>
        <dbReference type="PROSITE" id="PS51704"/>
    </source>
</evidence>
<proteinExistence type="predicted"/>
<dbReference type="Pfam" id="PF03009">
    <property type="entry name" value="GDPD"/>
    <property type="match status" value="1"/>
</dbReference>
<evidence type="ECO:0000313" key="3">
    <source>
        <dbReference type="Proteomes" id="UP000322139"/>
    </source>
</evidence>
<dbReference type="PANTHER" id="PTHR46211">
    <property type="entry name" value="GLYCEROPHOSPHORYL DIESTER PHOSPHODIESTERASE"/>
    <property type="match status" value="1"/>
</dbReference>